<name>A0A875RYY2_EENNA</name>
<sequence>MPNAKSLRKVSRLLKHKNGALHPGSRKAKLLTRATLREEKVGRIKKIHQRIKDNDLLMEKFFQECINTGDLVEKDKFTIQDMQSMLDMFIKRDDEELDLLKKLRRSGRPPSRRQVVLQLKREHEYRVFSTGWKIPDLDDTRTVELFRKWKGDNGGLTALKFREIKQNDMVME</sequence>
<dbReference type="Gene3D" id="1.20.1440.170">
    <property type="entry name" value="Translation machinery-associated protein 16-like"/>
    <property type="match status" value="1"/>
</dbReference>
<accession>A0A875RYY2</accession>
<protein>
    <recommendedName>
        <fullName evidence="4">Translation machinery-associated protein 16</fullName>
    </recommendedName>
</protein>
<dbReference type="Pfam" id="PF11176">
    <property type="entry name" value="Tma16"/>
    <property type="match status" value="1"/>
</dbReference>
<dbReference type="EMBL" id="CP064812">
    <property type="protein sequence ID" value="QPG73928.1"/>
    <property type="molecule type" value="Genomic_DNA"/>
</dbReference>
<dbReference type="PANTHER" id="PTHR13349">
    <property type="entry name" value="TRANSLATION MACHINERY-ASSOCIATED PROTEIN 16"/>
    <property type="match status" value="1"/>
</dbReference>
<organism evidence="2 3">
    <name type="scientific">Eeniella nana</name>
    <name type="common">Yeast</name>
    <name type="synonym">Brettanomyces nanus</name>
    <dbReference type="NCBI Taxonomy" id="13502"/>
    <lineage>
        <taxon>Eukaryota</taxon>
        <taxon>Fungi</taxon>
        <taxon>Dikarya</taxon>
        <taxon>Ascomycota</taxon>
        <taxon>Saccharomycotina</taxon>
        <taxon>Pichiomycetes</taxon>
        <taxon>Pichiales</taxon>
        <taxon>Pichiaceae</taxon>
        <taxon>Brettanomyces</taxon>
    </lineage>
</organism>
<dbReference type="RefSeq" id="XP_038777493.1">
    <property type="nucleotide sequence ID" value="XM_038921565.1"/>
</dbReference>
<dbReference type="OrthoDB" id="270284at2759"/>
<dbReference type="InterPro" id="IPR021346">
    <property type="entry name" value="Tma16"/>
</dbReference>
<dbReference type="GO" id="GO:0005634">
    <property type="term" value="C:nucleus"/>
    <property type="evidence" value="ECO:0007669"/>
    <property type="project" value="TreeGrafter"/>
</dbReference>
<dbReference type="KEGG" id="bnn:FOA43_001243"/>
<evidence type="ECO:0000313" key="2">
    <source>
        <dbReference type="EMBL" id="QPG73928.1"/>
    </source>
</evidence>
<proteinExistence type="inferred from homology"/>
<dbReference type="PANTHER" id="PTHR13349:SF2">
    <property type="entry name" value="TRANSLATION MACHINERY-ASSOCIATED PROTEIN 16"/>
    <property type="match status" value="1"/>
</dbReference>
<gene>
    <name evidence="2" type="ORF">FOA43_001243</name>
</gene>
<reference evidence="2" key="1">
    <citation type="submission" date="2020-10" db="EMBL/GenBank/DDBJ databases">
        <authorList>
            <person name="Roach M.J.R."/>
        </authorList>
    </citation>
    <scope>NUCLEOTIDE SEQUENCE</scope>
    <source>
        <strain evidence="2">CBS 1945</strain>
    </source>
</reference>
<dbReference type="GeneID" id="62194644"/>
<dbReference type="InterPro" id="IPR038356">
    <property type="entry name" value="Tma16_sf"/>
</dbReference>
<dbReference type="AlphaFoldDB" id="A0A875RYY2"/>
<evidence type="ECO:0000313" key="3">
    <source>
        <dbReference type="Proteomes" id="UP000662931"/>
    </source>
</evidence>
<evidence type="ECO:0000256" key="1">
    <source>
        <dbReference type="ARBA" id="ARBA00034127"/>
    </source>
</evidence>
<dbReference type="Proteomes" id="UP000662931">
    <property type="component" value="Chromosome 1"/>
</dbReference>
<comment type="similarity">
    <text evidence="1">Belongs to the TMA16 family.</text>
</comment>
<keyword evidence="3" id="KW-1185">Reference proteome</keyword>
<evidence type="ECO:0008006" key="4">
    <source>
        <dbReference type="Google" id="ProtNLM"/>
    </source>
</evidence>